<dbReference type="SUPFAM" id="SSF52467">
    <property type="entry name" value="DHS-like NAD/FAD-binding domain"/>
    <property type="match status" value="1"/>
</dbReference>
<keyword evidence="4" id="KW-1133">Transmembrane helix</keyword>
<keyword evidence="4" id="KW-0472">Membrane</keyword>
<evidence type="ECO:0000313" key="6">
    <source>
        <dbReference type="EMBL" id="KAK3740213.1"/>
    </source>
</evidence>
<protein>
    <recommendedName>
        <fullName evidence="5">Deacetylase sirtuin-type domain-containing protein</fullName>
    </recommendedName>
</protein>
<keyword evidence="1" id="KW-0808">Transferase</keyword>
<keyword evidence="2" id="KW-0520">NAD</keyword>
<reference evidence="6" key="1">
    <citation type="journal article" date="2023" name="G3 (Bethesda)">
        <title>A reference genome for the long-term kleptoplast-retaining sea slug Elysia crispata morphotype clarki.</title>
        <authorList>
            <person name="Eastman K.E."/>
            <person name="Pendleton A.L."/>
            <person name="Shaikh M.A."/>
            <person name="Suttiyut T."/>
            <person name="Ogas R."/>
            <person name="Tomko P."/>
            <person name="Gavelis G."/>
            <person name="Widhalm J.R."/>
            <person name="Wisecaver J.H."/>
        </authorList>
    </citation>
    <scope>NUCLEOTIDE SEQUENCE</scope>
    <source>
        <strain evidence="6">ECLA1</strain>
    </source>
</reference>
<feature type="domain" description="Deacetylase sirtuin-type" evidence="5">
    <location>
        <begin position="157"/>
        <end position="449"/>
    </location>
</feature>
<evidence type="ECO:0000313" key="7">
    <source>
        <dbReference type="Proteomes" id="UP001283361"/>
    </source>
</evidence>
<dbReference type="InterPro" id="IPR026590">
    <property type="entry name" value="Ssirtuin_cat_dom"/>
</dbReference>
<dbReference type="Pfam" id="PF02146">
    <property type="entry name" value="SIR2"/>
    <property type="match status" value="1"/>
</dbReference>
<feature type="binding site" evidence="3">
    <location>
        <position position="356"/>
    </location>
    <ligand>
        <name>Zn(2+)</name>
        <dbReference type="ChEBI" id="CHEBI:29105"/>
    </ligand>
</feature>
<feature type="transmembrane region" description="Helical" evidence="4">
    <location>
        <begin position="168"/>
        <end position="189"/>
    </location>
</feature>
<dbReference type="Gene3D" id="3.40.50.1220">
    <property type="entry name" value="TPP-binding domain"/>
    <property type="match status" value="1"/>
</dbReference>
<dbReference type="InterPro" id="IPR050134">
    <property type="entry name" value="NAD-dep_sirtuin_deacylases"/>
</dbReference>
<dbReference type="GO" id="GO:0046872">
    <property type="term" value="F:metal ion binding"/>
    <property type="evidence" value="ECO:0007669"/>
    <property type="project" value="UniProtKB-KW"/>
</dbReference>
<dbReference type="Pfam" id="PF11712">
    <property type="entry name" value="Vma12"/>
    <property type="match status" value="1"/>
</dbReference>
<dbReference type="PROSITE" id="PS50305">
    <property type="entry name" value="SIRTUIN"/>
    <property type="match status" value="1"/>
</dbReference>
<dbReference type="AlphaFoldDB" id="A0AAE0YBV5"/>
<feature type="binding site" evidence="3">
    <location>
        <position position="305"/>
    </location>
    <ligand>
        <name>Zn(2+)</name>
        <dbReference type="ChEBI" id="CHEBI:29105"/>
    </ligand>
</feature>
<dbReference type="GO" id="GO:0017136">
    <property type="term" value="F:histone deacetylase activity, NAD-dependent"/>
    <property type="evidence" value="ECO:0007669"/>
    <property type="project" value="TreeGrafter"/>
</dbReference>
<dbReference type="EMBL" id="JAWDGP010006482">
    <property type="protein sequence ID" value="KAK3740213.1"/>
    <property type="molecule type" value="Genomic_DNA"/>
</dbReference>
<comment type="caution">
    <text evidence="6">The sequence shown here is derived from an EMBL/GenBank/DDBJ whole genome shotgun (WGS) entry which is preliminary data.</text>
</comment>
<feature type="binding site" evidence="3">
    <location>
        <position position="359"/>
    </location>
    <ligand>
        <name>Zn(2+)</name>
        <dbReference type="ChEBI" id="CHEBI:29105"/>
    </ligand>
</feature>
<feature type="active site" description="Proton acceptor" evidence="3">
    <location>
        <position position="294"/>
    </location>
</feature>
<evidence type="ECO:0000256" key="4">
    <source>
        <dbReference type="SAM" id="Phobius"/>
    </source>
</evidence>
<dbReference type="InterPro" id="IPR021013">
    <property type="entry name" value="ATPase_Vma12"/>
</dbReference>
<dbReference type="Proteomes" id="UP001283361">
    <property type="component" value="Unassembled WGS sequence"/>
</dbReference>
<keyword evidence="3" id="KW-0479">Metal-binding</keyword>
<organism evidence="6 7">
    <name type="scientific">Elysia crispata</name>
    <name type="common">lettuce slug</name>
    <dbReference type="NCBI Taxonomy" id="231223"/>
    <lineage>
        <taxon>Eukaryota</taxon>
        <taxon>Metazoa</taxon>
        <taxon>Spiralia</taxon>
        <taxon>Lophotrochozoa</taxon>
        <taxon>Mollusca</taxon>
        <taxon>Gastropoda</taxon>
        <taxon>Heterobranchia</taxon>
        <taxon>Euthyneura</taxon>
        <taxon>Panpulmonata</taxon>
        <taxon>Sacoglossa</taxon>
        <taxon>Placobranchoidea</taxon>
        <taxon>Plakobranchidae</taxon>
        <taxon>Elysia</taxon>
    </lineage>
</organism>
<dbReference type="InterPro" id="IPR003000">
    <property type="entry name" value="Sirtuin"/>
</dbReference>
<dbReference type="GO" id="GO:0070072">
    <property type="term" value="P:vacuolar proton-transporting V-type ATPase complex assembly"/>
    <property type="evidence" value="ECO:0007669"/>
    <property type="project" value="InterPro"/>
</dbReference>
<dbReference type="PANTHER" id="PTHR11085:SF10">
    <property type="entry name" value="NAD-DEPENDENT PROTEIN DEACYLASE SIRTUIN-5, MITOCHONDRIAL-RELATED"/>
    <property type="match status" value="1"/>
</dbReference>
<dbReference type="InterPro" id="IPR029035">
    <property type="entry name" value="DHS-like_NAD/FAD-binding_dom"/>
</dbReference>
<evidence type="ECO:0000256" key="2">
    <source>
        <dbReference type="ARBA" id="ARBA00023027"/>
    </source>
</evidence>
<dbReference type="PANTHER" id="PTHR11085">
    <property type="entry name" value="NAD-DEPENDENT PROTEIN DEACYLASE SIRTUIN-5, MITOCHONDRIAL-RELATED"/>
    <property type="match status" value="1"/>
</dbReference>
<dbReference type="GO" id="GO:0005759">
    <property type="term" value="C:mitochondrial matrix"/>
    <property type="evidence" value="ECO:0007669"/>
    <property type="project" value="TreeGrafter"/>
</dbReference>
<name>A0AAE0YBV5_9GAST</name>
<evidence type="ECO:0000259" key="5">
    <source>
        <dbReference type="PROSITE" id="PS50305"/>
    </source>
</evidence>
<feature type="binding site" evidence="3">
    <location>
        <position position="302"/>
    </location>
    <ligand>
        <name>Zn(2+)</name>
        <dbReference type="ChEBI" id="CHEBI:29105"/>
    </ligand>
</feature>
<proteinExistence type="predicted"/>
<dbReference type="GO" id="GO:0070403">
    <property type="term" value="F:NAD+ binding"/>
    <property type="evidence" value="ECO:0007669"/>
    <property type="project" value="InterPro"/>
</dbReference>
<keyword evidence="7" id="KW-1185">Reference proteome</keyword>
<evidence type="ECO:0000256" key="3">
    <source>
        <dbReference type="PROSITE-ProRule" id="PRU00236"/>
    </source>
</evidence>
<keyword evidence="3" id="KW-0862">Zinc</keyword>
<evidence type="ECO:0000256" key="1">
    <source>
        <dbReference type="ARBA" id="ARBA00022679"/>
    </source>
</evidence>
<sequence length="449" mass="51207">MADLCKHRLPQVRITQKIVDAAKEIIDLPDIKGNLKQRCIEIQENQKGVVSTKVLREIYTTLRNEGQSIFLHEMIEGADIVPQQPVLPPRNPELEARIQKLRIAEENKEYERMTKNVQPRGTKAFTFQEDVKSINRQMIAMLNFALTVVAGFAFGYKVVEYGVGKIFAMQMMSGLILGTIVFFVDLYFIMRAALPEWRMSHLGFLLSISVFQELFFKTRENDATKPIVQEPLSCTFCTILAVEKEKNFPQRNKPNRCHYILSDWERKGRIHWLVTQNVDALHYKAGSQRVTELHGSTHRVLCLSCSYRTTRHAFQAAIDEVNRGWSVDTNRVLEDRPDGDVDLDSEKLKEFVVPSCPNCGGILKPEVTFFGDNVPKATVHYVLEKMFQSDAVLVLGSSLEVYSGYRFMLRAHDRGMKMAVVNIGPTRADKLIDVKVSAKCGDVLQRLHV</sequence>
<feature type="transmembrane region" description="Helical" evidence="4">
    <location>
        <begin position="138"/>
        <end position="156"/>
    </location>
</feature>
<gene>
    <name evidence="6" type="ORF">RRG08_054235</name>
</gene>
<keyword evidence="4" id="KW-0812">Transmembrane</keyword>
<accession>A0AAE0YBV5</accession>